<organism evidence="15 16">
    <name type="scientific">Oscillibacter hominis</name>
    <dbReference type="NCBI Taxonomy" id="2763056"/>
    <lineage>
        <taxon>Bacteria</taxon>
        <taxon>Bacillati</taxon>
        <taxon>Bacillota</taxon>
        <taxon>Clostridia</taxon>
        <taxon>Eubacteriales</taxon>
        <taxon>Oscillospiraceae</taxon>
        <taxon>Oscillibacter</taxon>
    </lineage>
</organism>
<dbReference type="RefSeq" id="WP_187332240.1">
    <property type="nucleotide sequence ID" value="NZ_CP060490.1"/>
</dbReference>
<dbReference type="GO" id="GO:0005737">
    <property type="term" value="C:cytoplasm"/>
    <property type="evidence" value="ECO:0007669"/>
    <property type="project" value="UniProtKB-SubCell"/>
</dbReference>
<protein>
    <recommendedName>
        <fullName evidence="12">UDP-N-acetylglucosamine 1-carboxyvinyltransferase</fullName>
        <ecNumber evidence="12">2.5.1.7</ecNumber>
    </recommendedName>
    <alternativeName>
        <fullName evidence="12">Enoylpyruvate transferase</fullName>
    </alternativeName>
    <alternativeName>
        <fullName evidence="12">UDP-N-acetylglucosamine enolpyruvyl transferase</fullName>
        <shortName evidence="12">EPT</shortName>
    </alternativeName>
</protein>
<dbReference type="NCBIfam" id="TIGR01072">
    <property type="entry name" value="murA"/>
    <property type="match status" value="1"/>
</dbReference>
<evidence type="ECO:0000313" key="16">
    <source>
        <dbReference type="Proteomes" id="UP000515960"/>
    </source>
</evidence>
<dbReference type="InterPro" id="IPR005750">
    <property type="entry name" value="UDP_GlcNAc_COvinyl_MurA"/>
</dbReference>
<keyword evidence="8 12" id="KW-0131">Cell cycle</keyword>
<keyword evidence="5 12" id="KW-0808">Transferase</keyword>
<dbReference type="InterPro" id="IPR013792">
    <property type="entry name" value="RNA3'P_cycl/enolpyr_Trfase_a/b"/>
</dbReference>
<feature type="modified residue" description="2-(S-cysteinyl)pyruvic acid O-phosphothioketal" evidence="12">
    <location>
        <position position="116"/>
    </location>
</feature>
<evidence type="ECO:0000256" key="5">
    <source>
        <dbReference type="ARBA" id="ARBA00022679"/>
    </source>
</evidence>
<dbReference type="PANTHER" id="PTHR43783">
    <property type="entry name" value="UDP-N-ACETYLGLUCOSAMINE 1-CARBOXYVINYLTRANSFERASE"/>
    <property type="match status" value="1"/>
</dbReference>
<name>A0A7G9B268_9FIRM</name>
<gene>
    <name evidence="12 15" type="primary">murA</name>
    <name evidence="15" type="ORF">H8790_09200</name>
</gene>
<keyword evidence="16" id="KW-1185">Reference proteome</keyword>
<evidence type="ECO:0000256" key="11">
    <source>
        <dbReference type="ARBA" id="ARBA00047527"/>
    </source>
</evidence>
<dbReference type="GO" id="GO:0008760">
    <property type="term" value="F:UDP-N-acetylglucosamine 1-carboxyvinyltransferase activity"/>
    <property type="evidence" value="ECO:0007669"/>
    <property type="project" value="UniProtKB-UniRule"/>
</dbReference>
<feature type="binding site" evidence="12">
    <location>
        <begin position="22"/>
        <end position="23"/>
    </location>
    <ligand>
        <name>phosphoenolpyruvate</name>
        <dbReference type="ChEBI" id="CHEBI:58702"/>
    </ligand>
</feature>
<feature type="active site" description="Proton donor" evidence="12">
    <location>
        <position position="116"/>
    </location>
</feature>
<feature type="binding site" evidence="12">
    <location>
        <position position="327"/>
    </location>
    <ligand>
        <name>UDP-N-acetyl-alpha-D-glucosamine</name>
        <dbReference type="ChEBI" id="CHEBI:57705"/>
    </ligand>
</feature>
<evidence type="ECO:0000256" key="12">
    <source>
        <dbReference type="HAMAP-Rule" id="MF_00111"/>
    </source>
</evidence>
<dbReference type="GO" id="GO:0071555">
    <property type="term" value="P:cell wall organization"/>
    <property type="evidence" value="ECO:0007669"/>
    <property type="project" value="UniProtKB-KW"/>
</dbReference>
<dbReference type="UniPathway" id="UPA00219"/>
<dbReference type="GO" id="GO:0019277">
    <property type="term" value="P:UDP-N-acetylgalactosamine biosynthetic process"/>
    <property type="evidence" value="ECO:0007669"/>
    <property type="project" value="InterPro"/>
</dbReference>
<dbReference type="GO" id="GO:0051301">
    <property type="term" value="P:cell division"/>
    <property type="evidence" value="ECO:0007669"/>
    <property type="project" value="UniProtKB-KW"/>
</dbReference>
<dbReference type="InterPro" id="IPR036968">
    <property type="entry name" value="Enolpyruvate_Tfrase_sf"/>
</dbReference>
<accession>A0A7G9B268</accession>
<feature type="binding site" evidence="12">
    <location>
        <begin position="121"/>
        <end position="125"/>
    </location>
    <ligand>
        <name>UDP-N-acetyl-alpha-D-glucosamine</name>
        <dbReference type="ChEBI" id="CHEBI:57705"/>
    </ligand>
</feature>
<evidence type="ECO:0000256" key="13">
    <source>
        <dbReference type="SAM" id="MobiDB-lite"/>
    </source>
</evidence>
<dbReference type="Gene3D" id="3.65.10.10">
    <property type="entry name" value="Enolpyruvate transferase domain"/>
    <property type="match status" value="2"/>
</dbReference>
<dbReference type="NCBIfam" id="NF006873">
    <property type="entry name" value="PRK09369.1"/>
    <property type="match status" value="1"/>
</dbReference>
<keyword evidence="12" id="KW-0670">Pyruvate</keyword>
<evidence type="ECO:0000256" key="2">
    <source>
        <dbReference type="ARBA" id="ARBA00004752"/>
    </source>
</evidence>
<evidence type="ECO:0000256" key="10">
    <source>
        <dbReference type="ARBA" id="ARBA00038367"/>
    </source>
</evidence>
<comment type="catalytic activity">
    <reaction evidence="11 12">
        <text>phosphoenolpyruvate + UDP-N-acetyl-alpha-D-glucosamine = UDP-N-acetyl-3-O-(1-carboxyvinyl)-alpha-D-glucosamine + phosphate</text>
        <dbReference type="Rhea" id="RHEA:18681"/>
        <dbReference type="ChEBI" id="CHEBI:43474"/>
        <dbReference type="ChEBI" id="CHEBI:57705"/>
        <dbReference type="ChEBI" id="CHEBI:58702"/>
        <dbReference type="ChEBI" id="CHEBI:68483"/>
        <dbReference type="EC" id="2.5.1.7"/>
    </reaction>
</comment>
<evidence type="ECO:0000256" key="8">
    <source>
        <dbReference type="ARBA" id="ARBA00023306"/>
    </source>
</evidence>
<dbReference type="SUPFAM" id="SSF55205">
    <property type="entry name" value="EPT/RTPC-like"/>
    <property type="match status" value="1"/>
</dbReference>
<comment type="pathway">
    <text evidence="2 12">Cell wall biogenesis; peptidoglycan biosynthesis.</text>
</comment>
<keyword evidence="3 12" id="KW-0963">Cytoplasm</keyword>
<feature type="region of interest" description="Disordered" evidence="13">
    <location>
        <begin position="417"/>
        <end position="440"/>
    </location>
</feature>
<comment type="similarity">
    <text evidence="10 12">Belongs to the EPSP synthase family. MurA subfamily.</text>
</comment>
<evidence type="ECO:0000256" key="9">
    <source>
        <dbReference type="ARBA" id="ARBA00023316"/>
    </source>
</evidence>
<dbReference type="KEGG" id="ohi:H8790_09200"/>
<dbReference type="EMBL" id="CP060490">
    <property type="protein sequence ID" value="QNL43649.1"/>
    <property type="molecule type" value="Genomic_DNA"/>
</dbReference>
<keyword evidence="7 12" id="KW-0573">Peptidoglycan synthesis</keyword>
<evidence type="ECO:0000256" key="1">
    <source>
        <dbReference type="ARBA" id="ARBA00004496"/>
    </source>
</evidence>
<dbReference type="InterPro" id="IPR050068">
    <property type="entry name" value="MurA_subfamily"/>
</dbReference>
<dbReference type="Pfam" id="PF00275">
    <property type="entry name" value="EPSP_synthase"/>
    <property type="match status" value="1"/>
</dbReference>
<comment type="function">
    <text evidence="12">Cell wall formation. Adds enolpyruvyl to UDP-N-acetylglucosamine.</text>
</comment>
<feature type="binding site" evidence="12">
    <location>
        <position position="305"/>
    </location>
    <ligand>
        <name>UDP-N-acetyl-alpha-D-glucosamine</name>
        <dbReference type="ChEBI" id="CHEBI:57705"/>
    </ligand>
</feature>
<dbReference type="CDD" id="cd01555">
    <property type="entry name" value="UdpNAET"/>
    <property type="match status" value="1"/>
</dbReference>
<evidence type="ECO:0000256" key="4">
    <source>
        <dbReference type="ARBA" id="ARBA00022618"/>
    </source>
</evidence>
<comment type="subcellular location">
    <subcellularLocation>
        <location evidence="1 12">Cytoplasm</location>
    </subcellularLocation>
</comment>
<evidence type="ECO:0000313" key="15">
    <source>
        <dbReference type="EMBL" id="QNL43649.1"/>
    </source>
</evidence>
<dbReference type="HAMAP" id="MF_00111">
    <property type="entry name" value="MurA"/>
    <property type="match status" value="1"/>
</dbReference>
<evidence type="ECO:0000256" key="7">
    <source>
        <dbReference type="ARBA" id="ARBA00022984"/>
    </source>
</evidence>
<evidence type="ECO:0000256" key="3">
    <source>
        <dbReference type="ARBA" id="ARBA00022490"/>
    </source>
</evidence>
<dbReference type="EC" id="2.5.1.7" evidence="12"/>
<feature type="binding site" evidence="12">
    <location>
        <position position="92"/>
    </location>
    <ligand>
        <name>UDP-N-acetyl-alpha-D-glucosamine</name>
        <dbReference type="ChEBI" id="CHEBI:57705"/>
    </ligand>
</feature>
<dbReference type="PANTHER" id="PTHR43783:SF1">
    <property type="entry name" value="UDP-N-ACETYLGLUCOSAMINE 1-CARBOXYVINYLTRANSFERASE"/>
    <property type="match status" value="1"/>
</dbReference>
<keyword evidence="4 12" id="KW-0132">Cell division</keyword>
<dbReference type="GO" id="GO:0009252">
    <property type="term" value="P:peptidoglycan biosynthetic process"/>
    <property type="evidence" value="ECO:0007669"/>
    <property type="project" value="UniProtKB-UniRule"/>
</dbReference>
<sequence length="440" mass="46612">MGILLVDGGRTLQGQVEVQGAKNSVLPILAATILACGQCVIEHCPRLRDVDASIQILRHLGCSAQWESGALVVDTARMNGCSIPDELMREMRSSVIFLGAVLARCGQAELSYPGGCELGPRPIDLHLTALRALGADIEDRGGTLRCRAEKLCGAELVLSLPSVGATENAILAACGAEGTTVICNAAREPEIMDLQEFLVKCGARIHGAGSSTVTVEGGRKLHGCVHRCIADRIAAATLLSAVAAAGGEAVLTGVDYRQLSTVTAALSEAGCRIRSQKSTISIVRRDRLHCIRPVRTAPYPGFPTDAQAVLMAALLRSEGATVFVENIFENRYRHVDELARMGADIRVEGRVAVVCGVETLHGAALRSTDLRGGAALCVAALAAQGCSRIGELQHIDRGYEDIARDLRALGASVLRVESEEPHGEENKPEAQAKREIRLPV</sequence>
<dbReference type="GO" id="GO:0008360">
    <property type="term" value="P:regulation of cell shape"/>
    <property type="evidence" value="ECO:0007669"/>
    <property type="project" value="UniProtKB-KW"/>
</dbReference>
<reference evidence="15 16" key="1">
    <citation type="submission" date="2020-08" db="EMBL/GenBank/DDBJ databases">
        <authorList>
            <person name="Liu C."/>
            <person name="Sun Q."/>
        </authorList>
    </citation>
    <scope>NUCLEOTIDE SEQUENCE [LARGE SCALE GENOMIC DNA]</scope>
    <source>
        <strain evidence="15 16">NSJ-62</strain>
    </source>
</reference>
<proteinExistence type="inferred from homology"/>
<comment type="caution">
    <text evidence="12">Lacks conserved residue(s) required for the propagation of feature annotation.</text>
</comment>
<keyword evidence="9 12" id="KW-0961">Cell wall biogenesis/degradation</keyword>
<dbReference type="InterPro" id="IPR001986">
    <property type="entry name" value="Enolpyruvate_Tfrase_dom"/>
</dbReference>
<evidence type="ECO:0000256" key="6">
    <source>
        <dbReference type="ARBA" id="ARBA00022960"/>
    </source>
</evidence>
<keyword evidence="6 12" id="KW-0133">Cell shape</keyword>
<evidence type="ECO:0000259" key="14">
    <source>
        <dbReference type="Pfam" id="PF00275"/>
    </source>
</evidence>
<dbReference type="Proteomes" id="UP000515960">
    <property type="component" value="Chromosome"/>
</dbReference>
<dbReference type="AlphaFoldDB" id="A0A7G9B268"/>
<feature type="domain" description="Enolpyruvate transferase" evidence="14">
    <location>
        <begin position="7"/>
        <end position="405"/>
    </location>
</feature>